<dbReference type="Proteomes" id="UP000042527">
    <property type="component" value="Unassembled WGS sequence"/>
</dbReference>
<feature type="domain" description="ABC transporter" evidence="9">
    <location>
        <begin position="6"/>
        <end position="207"/>
    </location>
</feature>
<reference evidence="12" key="2">
    <citation type="submission" date="2015-01" db="EMBL/GenBank/DDBJ databases">
        <authorList>
            <person name="Manzoor Shahid"/>
            <person name="Zubair Saima"/>
        </authorList>
    </citation>
    <scope>NUCLEOTIDE SEQUENCE [LARGE SCALE GENOMIC DNA]</scope>
    <source>
        <strain evidence="12">V1</strain>
    </source>
</reference>
<evidence type="ECO:0000256" key="4">
    <source>
        <dbReference type="ARBA" id="ARBA00022741"/>
    </source>
</evidence>
<evidence type="ECO:0000256" key="7">
    <source>
        <dbReference type="ARBA" id="ARBA00023065"/>
    </source>
</evidence>
<keyword evidence="1" id="KW-0813">Transport</keyword>
<name>A0A0B7GWX4_TREPH</name>
<evidence type="ECO:0000256" key="8">
    <source>
        <dbReference type="ARBA" id="ARBA00023136"/>
    </source>
</evidence>
<dbReference type="PROSITE" id="PS50893">
    <property type="entry name" value="ABC_TRANSPORTER_2"/>
    <property type="match status" value="1"/>
</dbReference>
<dbReference type="EMBL" id="CP042817">
    <property type="protein sequence ID" value="QEJ97251.1"/>
    <property type="molecule type" value="Genomic_DNA"/>
</dbReference>
<keyword evidence="6" id="KW-0408">Iron</keyword>
<dbReference type="GeneID" id="57754321"/>
<evidence type="ECO:0000256" key="3">
    <source>
        <dbReference type="ARBA" id="ARBA00022496"/>
    </source>
</evidence>
<dbReference type="PROSITE" id="PS00211">
    <property type="entry name" value="ABC_TRANSPORTER_1"/>
    <property type="match status" value="1"/>
</dbReference>
<evidence type="ECO:0000313" key="13">
    <source>
        <dbReference type="Proteomes" id="UP000323594"/>
    </source>
</evidence>
<dbReference type="EMBL" id="CDNC01000011">
    <property type="protein sequence ID" value="CEM61455.1"/>
    <property type="molecule type" value="Genomic_DNA"/>
</dbReference>
<dbReference type="AlphaFoldDB" id="A0A0B7GWX4"/>
<keyword evidence="3" id="KW-0410">Iron transport</keyword>
<organism evidence="10 12">
    <name type="scientific">Treponema phagedenis</name>
    <dbReference type="NCBI Taxonomy" id="162"/>
    <lineage>
        <taxon>Bacteria</taxon>
        <taxon>Pseudomonadati</taxon>
        <taxon>Spirochaetota</taxon>
        <taxon>Spirochaetia</taxon>
        <taxon>Spirochaetales</taxon>
        <taxon>Treponemataceae</taxon>
        <taxon>Treponema</taxon>
    </lineage>
</organism>
<protein>
    <submittedName>
        <fullName evidence="11">ABC transporter ATP-binding protein</fullName>
    </submittedName>
    <submittedName>
        <fullName evidence="10">ABC transporter, ATP-binding protein</fullName>
    </submittedName>
</protein>
<dbReference type="GO" id="GO:0015408">
    <property type="term" value="F:ABC-type ferric iron transporter activity"/>
    <property type="evidence" value="ECO:0007669"/>
    <property type="project" value="InterPro"/>
</dbReference>
<dbReference type="InterPro" id="IPR027417">
    <property type="entry name" value="P-loop_NTPase"/>
</dbReference>
<dbReference type="Gene3D" id="3.40.50.300">
    <property type="entry name" value="P-loop containing nucleotide triphosphate hydrolases"/>
    <property type="match status" value="1"/>
</dbReference>
<dbReference type="SUPFAM" id="SSF52540">
    <property type="entry name" value="P-loop containing nucleoside triphosphate hydrolases"/>
    <property type="match status" value="1"/>
</dbReference>
<evidence type="ECO:0000256" key="1">
    <source>
        <dbReference type="ARBA" id="ARBA00022448"/>
    </source>
</evidence>
<dbReference type="RefSeq" id="WP_024753023.1">
    <property type="nucleotide sequence ID" value="NZ_CDNC01000011.1"/>
</dbReference>
<dbReference type="Pfam" id="PF00005">
    <property type="entry name" value="ABC_tran"/>
    <property type="match status" value="1"/>
</dbReference>
<evidence type="ECO:0000313" key="10">
    <source>
        <dbReference type="EMBL" id="CEM61455.1"/>
    </source>
</evidence>
<dbReference type="InterPro" id="IPR050093">
    <property type="entry name" value="ABC_SmlMolc_Importer"/>
</dbReference>
<keyword evidence="12" id="KW-1185">Reference proteome</keyword>
<dbReference type="GO" id="GO:0016887">
    <property type="term" value="F:ATP hydrolysis activity"/>
    <property type="evidence" value="ECO:0007669"/>
    <property type="project" value="InterPro"/>
</dbReference>
<dbReference type="InterPro" id="IPR017871">
    <property type="entry name" value="ABC_transporter-like_CS"/>
</dbReference>
<reference evidence="10" key="1">
    <citation type="submission" date="2015-01" db="EMBL/GenBank/DDBJ databases">
        <authorList>
            <person name="Xiang T."/>
            <person name="Song Y."/>
            <person name="Huang L."/>
            <person name="Wang B."/>
            <person name="Wu P."/>
        </authorList>
    </citation>
    <scope>NUCLEOTIDE SEQUENCE [LARGE SCALE GENOMIC DNA]</scope>
    <source>
        <strain evidence="10">V1</strain>
    </source>
</reference>
<reference evidence="11 13" key="3">
    <citation type="submission" date="2019-08" db="EMBL/GenBank/DDBJ databases">
        <authorList>
            <person name="Kuhnert P."/>
        </authorList>
    </citation>
    <scope>NUCLEOTIDE SEQUENCE [LARGE SCALE GENOMIC DNA]</scope>
    <source>
        <strain evidence="11 13">B36.5</strain>
    </source>
</reference>
<dbReference type="PANTHER" id="PTHR42781">
    <property type="entry name" value="SPERMIDINE/PUTRESCINE IMPORT ATP-BINDING PROTEIN POTA"/>
    <property type="match status" value="1"/>
</dbReference>
<dbReference type="SMART" id="SM00382">
    <property type="entry name" value="AAA"/>
    <property type="match status" value="1"/>
</dbReference>
<dbReference type="OrthoDB" id="9802264at2"/>
<proteinExistence type="predicted"/>
<evidence type="ECO:0000256" key="2">
    <source>
        <dbReference type="ARBA" id="ARBA00022475"/>
    </source>
</evidence>
<evidence type="ECO:0000256" key="6">
    <source>
        <dbReference type="ARBA" id="ARBA00023004"/>
    </source>
</evidence>
<dbReference type="GO" id="GO:0016020">
    <property type="term" value="C:membrane"/>
    <property type="evidence" value="ECO:0007669"/>
    <property type="project" value="InterPro"/>
</dbReference>
<dbReference type="InterPro" id="IPR015853">
    <property type="entry name" value="ABC_transpr_FbpC"/>
</dbReference>
<dbReference type="PANTHER" id="PTHR42781:SF4">
    <property type="entry name" value="SPERMIDINE_PUTRESCINE IMPORT ATP-BINDING PROTEIN POTA"/>
    <property type="match status" value="1"/>
</dbReference>
<dbReference type="GO" id="GO:0005524">
    <property type="term" value="F:ATP binding"/>
    <property type="evidence" value="ECO:0007669"/>
    <property type="project" value="UniProtKB-KW"/>
</dbReference>
<keyword evidence="4" id="KW-0547">Nucleotide-binding</keyword>
<gene>
    <name evidence="11" type="ORF">FUT82_04120</name>
    <name evidence="10" type="ORF">TPHV1_190062</name>
</gene>
<evidence type="ECO:0000313" key="12">
    <source>
        <dbReference type="Proteomes" id="UP000042527"/>
    </source>
</evidence>
<keyword evidence="8" id="KW-0472">Membrane</keyword>
<accession>A0A0B7GWX4</accession>
<keyword evidence="7" id="KW-0406">Ion transport</keyword>
<keyword evidence="5 10" id="KW-0067">ATP-binding</keyword>
<evidence type="ECO:0000313" key="11">
    <source>
        <dbReference type="EMBL" id="QEJ97251.1"/>
    </source>
</evidence>
<dbReference type="Proteomes" id="UP000323594">
    <property type="component" value="Chromosome"/>
</dbReference>
<sequence>MNADFLVVSNLSKCWGEKTISISFGLQKGSALALLGPSGCGKSTILKMISGLLPPDSGTVFLEGKDITEFPPSKRKIGMVFQDYALFPHLTVQGNITYGLKFQGLSKKEAAAASAHWIELFKLQGMEKRKIDTLSGGEKQRVALARSLAVNPEIILFDEPLSALDTDLRIKLQKELRAHQQTIGYTAIYVTHDKDEARILADSIIYV</sequence>
<keyword evidence="2" id="KW-1003">Cell membrane</keyword>
<dbReference type="InterPro" id="IPR003439">
    <property type="entry name" value="ABC_transporter-like_ATP-bd"/>
</dbReference>
<dbReference type="CDD" id="cd03259">
    <property type="entry name" value="ABC_Carb_Solutes_like"/>
    <property type="match status" value="1"/>
</dbReference>
<dbReference type="InterPro" id="IPR003593">
    <property type="entry name" value="AAA+_ATPase"/>
</dbReference>
<evidence type="ECO:0000259" key="9">
    <source>
        <dbReference type="PROSITE" id="PS50893"/>
    </source>
</evidence>
<evidence type="ECO:0000256" key="5">
    <source>
        <dbReference type="ARBA" id="ARBA00022840"/>
    </source>
</evidence>